<evidence type="ECO:0000313" key="3">
    <source>
        <dbReference type="EMBL" id="MDR7093554.1"/>
    </source>
</evidence>
<feature type="transmembrane region" description="Helical" evidence="1">
    <location>
        <begin position="93"/>
        <end position="113"/>
    </location>
</feature>
<evidence type="ECO:0000256" key="1">
    <source>
        <dbReference type="SAM" id="Phobius"/>
    </source>
</evidence>
<dbReference type="EMBL" id="JAVDWE010000002">
    <property type="protein sequence ID" value="MDR7093554.1"/>
    <property type="molecule type" value="Genomic_DNA"/>
</dbReference>
<feature type="domain" description="Phosphatidic acid phosphatase type 2/haloperoxidase" evidence="2">
    <location>
        <begin position="92"/>
        <end position="212"/>
    </location>
</feature>
<keyword evidence="1" id="KW-1133">Transmembrane helix</keyword>
<protein>
    <submittedName>
        <fullName evidence="3">Membrane-associated phospholipid phosphatase</fullName>
    </submittedName>
</protein>
<keyword evidence="1" id="KW-0812">Transmembrane</keyword>
<dbReference type="SMART" id="SM00014">
    <property type="entry name" value="acidPPc"/>
    <property type="match status" value="1"/>
</dbReference>
<feature type="transmembrane region" description="Helical" evidence="1">
    <location>
        <begin position="193"/>
        <end position="212"/>
    </location>
</feature>
<reference evidence="3 4" key="1">
    <citation type="submission" date="2023-07" db="EMBL/GenBank/DDBJ databases">
        <title>Sorghum-associated microbial communities from plants grown in Nebraska, USA.</title>
        <authorList>
            <person name="Schachtman D."/>
        </authorList>
    </citation>
    <scope>NUCLEOTIDE SEQUENCE [LARGE SCALE GENOMIC DNA]</scope>
    <source>
        <strain evidence="3 4">BE240</strain>
    </source>
</reference>
<comment type="caution">
    <text evidence="3">The sequence shown here is derived from an EMBL/GenBank/DDBJ whole genome shotgun (WGS) entry which is preliminary data.</text>
</comment>
<organism evidence="3 4">
    <name type="scientific">Hydrogenophaga laconesensis</name>
    <dbReference type="NCBI Taxonomy" id="1805971"/>
    <lineage>
        <taxon>Bacteria</taxon>
        <taxon>Pseudomonadati</taxon>
        <taxon>Pseudomonadota</taxon>
        <taxon>Betaproteobacteria</taxon>
        <taxon>Burkholderiales</taxon>
        <taxon>Comamonadaceae</taxon>
        <taxon>Hydrogenophaga</taxon>
    </lineage>
</organism>
<feature type="transmembrane region" description="Helical" evidence="1">
    <location>
        <begin position="21"/>
        <end position="41"/>
    </location>
</feature>
<dbReference type="Proteomes" id="UP001265550">
    <property type="component" value="Unassembled WGS sequence"/>
</dbReference>
<evidence type="ECO:0000313" key="4">
    <source>
        <dbReference type="Proteomes" id="UP001265550"/>
    </source>
</evidence>
<keyword evidence="4" id="KW-1185">Reference proteome</keyword>
<gene>
    <name evidence="3" type="ORF">J2X09_001286</name>
</gene>
<dbReference type="Gene3D" id="1.20.144.10">
    <property type="entry name" value="Phosphatidic acid phosphatase type 2/haloperoxidase"/>
    <property type="match status" value="1"/>
</dbReference>
<keyword evidence="1" id="KW-0472">Membrane</keyword>
<feature type="transmembrane region" description="Helical" evidence="1">
    <location>
        <begin position="171"/>
        <end position="187"/>
    </location>
</feature>
<sequence length="229" mass="26151">MPPPSERSWARQLFSRFVALWYLKALGTMAFMVLFFQGYFWVLQHPMAEPVMMPTLRMDDWVPFVPEAFFAYVSLWVYVSLPPALMPNLRELIRYGLWVAALCVFCLALFWLAPTQTPLTDIDWSQHPNLAFLKGIDASGNACPSLHVASSVYSAFWLARIFRETQAPATLRWLSVLHCIVIVWSTMAIRQHVFLDVVAGVAVGWAFAWVALRWTKEHPPAPLRGLPTP</sequence>
<feature type="transmembrane region" description="Helical" evidence="1">
    <location>
        <begin position="61"/>
        <end position="81"/>
    </location>
</feature>
<evidence type="ECO:0000259" key="2">
    <source>
        <dbReference type="SMART" id="SM00014"/>
    </source>
</evidence>
<dbReference type="InterPro" id="IPR000326">
    <property type="entry name" value="PAP2/HPO"/>
</dbReference>
<dbReference type="Pfam" id="PF01569">
    <property type="entry name" value="PAP2"/>
    <property type="match status" value="1"/>
</dbReference>
<accession>A0ABU1V7W8</accession>
<proteinExistence type="predicted"/>
<name>A0ABU1V7W8_9BURK</name>
<dbReference type="RefSeq" id="WP_204732592.1">
    <property type="nucleotide sequence ID" value="NZ_JAVDWE010000002.1"/>
</dbReference>